<comment type="caution">
    <text evidence="1">The sequence shown here is derived from an EMBL/GenBank/DDBJ whole genome shotgun (WGS) entry which is preliminary data.</text>
</comment>
<dbReference type="Proteomes" id="UP001597261">
    <property type="component" value="Unassembled WGS sequence"/>
</dbReference>
<evidence type="ECO:0000313" key="2">
    <source>
        <dbReference type="Proteomes" id="UP001597261"/>
    </source>
</evidence>
<keyword evidence="2" id="KW-1185">Reference proteome</keyword>
<proteinExistence type="predicted"/>
<reference evidence="2" key="1">
    <citation type="journal article" date="2019" name="Int. J. Syst. Evol. Microbiol.">
        <title>The Global Catalogue of Microorganisms (GCM) 10K type strain sequencing project: providing services to taxonomists for standard genome sequencing and annotation.</title>
        <authorList>
            <consortium name="The Broad Institute Genomics Platform"/>
            <consortium name="The Broad Institute Genome Sequencing Center for Infectious Disease"/>
            <person name="Wu L."/>
            <person name="Ma J."/>
        </authorList>
    </citation>
    <scope>NUCLEOTIDE SEQUENCE [LARGE SCALE GENOMIC DNA]</scope>
    <source>
        <strain evidence="2">CGMCC 1.12470</strain>
    </source>
</reference>
<evidence type="ECO:0000313" key="1">
    <source>
        <dbReference type="EMBL" id="MFD1659092.1"/>
    </source>
</evidence>
<accession>A0ABW4IQQ9</accession>
<gene>
    <name evidence="1" type="ORF">ACFSL4_12945</name>
</gene>
<dbReference type="RefSeq" id="WP_381081833.1">
    <property type="nucleotide sequence ID" value="NZ_JBHUDX010000030.1"/>
</dbReference>
<sequence length="242" mass="27379">MLGPVVDTPSAQEFMREIVDRISAEELGAIAGDLERKSLALQTLLQTPEELDREGLRAVLRWVFSTRRSADRIIESVSPERLGAAVNDLLHARDGLPERIERFDAVLTEFPDTAFDLPGELLHFTSPERYWLWTRWIWDPRTETGALRLVTTEDVDLAAGSPRGETYLAVGQALDFVDDLGRSAGLTTDGRNRFGTDVFLAAVYGVYMYTILRMRMTEQFNQVVPPMPDLIRRLLGVYHLEV</sequence>
<protein>
    <submittedName>
        <fullName evidence="1">Uncharacterized protein</fullName>
    </submittedName>
</protein>
<dbReference type="EMBL" id="JBHUDX010000030">
    <property type="protein sequence ID" value="MFD1659092.1"/>
    <property type="molecule type" value="Genomic_DNA"/>
</dbReference>
<organism evidence="1 2">
    <name type="scientific">Streptomyces caeni</name>
    <dbReference type="NCBI Taxonomy" id="2307231"/>
    <lineage>
        <taxon>Bacteria</taxon>
        <taxon>Bacillati</taxon>
        <taxon>Actinomycetota</taxon>
        <taxon>Actinomycetes</taxon>
        <taxon>Kitasatosporales</taxon>
        <taxon>Streptomycetaceae</taxon>
        <taxon>Streptomyces</taxon>
    </lineage>
</organism>
<name>A0ABW4IQQ9_9ACTN</name>